<proteinExistence type="predicted"/>
<dbReference type="AlphaFoldDB" id="A0A955L1I8"/>
<reference evidence="1" key="1">
    <citation type="submission" date="2020-04" db="EMBL/GenBank/DDBJ databases">
        <authorList>
            <person name="Zhang T."/>
        </authorList>
    </citation>
    <scope>NUCLEOTIDE SEQUENCE</scope>
    <source>
        <strain evidence="1">HKST-UBA13</strain>
    </source>
</reference>
<gene>
    <name evidence="1" type="ORF">KC678_00455</name>
</gene>
<evidence type="ECO:0000313" key="1">
    <source>
        <dbReference type="EMBL" id="MCA9380720.1"/>
    </source>
</evidence>
<sequence length="275" mass="31429">MDLLSQAKKNILALLFTAIAYYSFEPIFNRDQFTQRLIQLSDDSIQYATRPISEQIQFILEFLGETQEFEIQNTALIGEPEGFHLGIGISKDILEGGIYLNTNEPAMLLLPNSAEIVDSYGTSWFKNDLDTAIKLLRSIENAHDESSIRITFFLTNLERFTVAGNEYTLAVTEYYDSIGIPLNHSVAFSQTNDRFNPITIFYYYTSQDNRFEITTEFTNRTTEVQNQLINIFLGHLPSILSENSETYSKIITNLGEALSDFYNEHRETENSISIA</sequence>
<comment type="caution">
    <text evidence="1">The sequence shown here is derived from an EMBL/GenBank/DDBJ whole genome shotgun (WGS) entry which is preliminary data.</text>
</comment>
<dbReference type="EMBL" id="JAGQLJ010000007">
    <property type="protein sequence ID" value="MCA9380720.1"/>
    <property type="molecule type" value="Genomic_DNA"/>
</dbReference>
<evidence type="ECO:0000313" key="2">
    <source>
        <dbReference type="Proteomes" id="UP000775877"/>
    </source>
</evidence>
<protein>
    <submittedName>
        <fullName evidence="1">Uncharacterized protein</fullName>
    </submittedName>
</protein>
<name>A0A955L1I8_9BACT</name>
<accession>A0A955L1I8</accession>
<reference evidence="1" key="2">
    <citation type="journal article" date="2021" name="Microbiome">
        <title>Successional dynamics and alternative stable states in a saline activated sludge microbial community over 9 years.</title>
        <authorList>
            <person name="Wang Y."/>
            <person name="Ye J."/>
            <person name="Ju F."/>
            <person name="Liu L."/>
            <person name="Boyd J.A."/>
            <person name="Deng Y."/>
            <person name="Parks D.H."/>
            <person name="Jiang X."/>
            <person name="Yin X."/>
            <person name="Woodcroft B.J."/>
            <person name="Tyson G.W."/>
            <person name="Hugenholtz P."/>
            <person name="Polz M.F."/>
            <person name="Zhang T."/>
        </authorList>
    </citation>
    <scope>NUCLEOTIDE SEQUENCE</scope>
    <source>
        <strain evidence="1">HKST-UBA13</strain>
    </source>
</reference>
<dbReference type="Proteomes" id="UP000775877">
    <property type="component" value="Unassembled WGS sequence"/>
</dbReference>
<organism evidence="1 2">
    <name type="scientific">Candidatus Dojkabacteria bacterium</name>
    <dbReference type="NCBI Taxonomy" id="2099670"/>
    <lineage>
        <taxon>Bacteria</taxon>
        <taxon>Candidatus Dojkabacteria</taxon>
    </lineage>
</organism>